<dbReference type="GO" id="GO:0005524">
    <property type="term" value="F:ATP binding"/>
    <property type="evidence" value="ECO:0007669"/>
    <property type="project" value="UniProtKB-KW"/>
</dbReference>
<protein>
    <recommendedName>
        <fullName evidence="12">DNA helicase MCM9</fullName>
        <ecNumber evidence="3">3.6.4.12</ecNumber>
    </recommendedName>
    <alternativeName>
        <fullName evidence="13">Minichromosome maintenance 9</fullName>
    </alternativeName>
</protein>
<dbReference type="InterPro" id="IPR031327">
    <property type="entry name" value="MCM"/>
</dbReference>
<dbReference type="SMART" id="SM00350">
    <property type="entry name" value="MCM"/>
    <property type="match status" value="1"/>
</dbReference>
<evidence type="ECO:0000259" key="17">
    <source>
        <dbReference type="PROSITE" id="PS50051"/>
    </source>
</evidence>
<evidence type="ECO:0000256" key="14">
    <source>
        <dbReference type="ARBA" id="ARBA00047995"/>
    </source>
</evidence>
<dbReference type="PANTHER" id="PTHR11630">
    <property type="entry name" value="DNA REPLICATION LICENSING FACTOR MCM FAMILY MEMBER"/>
    <property type="match status" value="1"/>
</dbReference>
<evidence type="ECO:0000313" key="19">
    <source>
        <dbReference type="Proteomes" id="UP000019118"/>
    </source>
</evidence>
<feature type="region of interest" description="Disordered" evidence="16">
    <location>
        <begin position="771"/>
        <end position="807"/>
    </location>
</feature>
<dbReference type="PROSITE" id="PS50051">
    <property type="entry name" value="MCM_2"/>
    <property type="match status" value="1"/>
</dbReference>
<evidence type="ECO:0000256" key="4">
    <source>
        <dbReference type="ARBA" id="ARBA00022741"/>
    </source>
</evidence>
<dbReference type="InterPro" id="IPR027417">
    <property type="entry name" value="P-loop_NTPase"/>
</dbReference>
<feature type="region of interest" description="Disordered" evidence="16">
    <location>
        <begin position="834"/>
        <end position="860"/>
    </location>
</feature>
<dbReference type="KEGG" id="dpa:109545597"/>
<evidence type="ECO:0000256" key="7">
    <source>
        <dbReference type="ARBA" id="ARBA00022806"/>
    </source>
</evidence>
<dbReference type="GO" id="GO:0042555">
    <property type="term" value="C:MCM complex"/>
    <property type="evidence" value="ECO:0007669"/>
    <property type="project" value="TreeGrafter"/>
</dbReference>
<organism evidence="18 19">
    <name type="scientific">Dendroctonus ponderosae</name>
    <name type="common">Mountain pine beetle</name>
    <dbReference type="NCBI Taxonomy" id="77166"/>
    <lineage>
        <taxon>Eukaryota</taxon>
        <taxon>Metazoa</taxon>
        <taxon>Ecdysozoa</taxon>
        <taxon>Arthropoda</taxon>
        <taxon>Hexapoda</taxon>
        <taxon>Insecta</taxon>
        <taxon>Pterygota</taxon>
        <taxon>Neoptera</taxon>
        <taxon>Endopterygota</taxon>
        <taxon>Coleoptera</taxon>
        <taxon>Polyphaga</taxon>
        <taxon>Cucujiformia</taxon>
        <taxon>Curculionidae</taxon>
        <taxon>Scolytinae</taxon>
        <taxon>Dendroctonus</taxon>
    </lineage>
</organism>
<dbReference type="GO" id="GO:0000724">
    <property type="term" value="P:double-strand break repair via homologous recombination"/>
    <property type="evidence" value="ECO:0007669"/>
    <property type="project" value="TreeGrafter"/>
</dbReference>
<dbReference type="GO" id="GO:0005634">
    <property type="term" value="C:nucleus"/>
    <property type="evidence" value="ECO:0007669"/>
    <property type="project" value="UniProtKB-SubCell"/>
</dbReference>
<keyword evidence="10" id="KW-0234">DNA repair</keyword>
<dbReference type="GeneID" id="109545597"/>
<keyword evidence="6" id="KW-0378">Hydrolase</keyword>
<feature type="domain" description="MCM C-terminal AAA(+) ATPase" evidence="17">
    <location>
        <begin position="285"/>
        <end position="491"/>
    </location>
</feature>
<keyword evidence="7" id="KW-0347">Helicase</keyword>
<dbReference type="Gene3D" id="3.30.1640.10">
    <property type="entry name" value="mini-chromosome maintenance (MCM) complex, chain A, domain 1"/>
    <property type="match status" value="1"/>
</dbReference>
<dbReference type="SMART" id="SM00382">
    <property type="entry name" value="AAA"/>
    <property type="match status" value="1"/>
</dbReference>
<accession>A0AAR5QFD3</accession>
<comment type="subcellular location">
    <subcellularLocation>
        <location evidence="1">Nucleus</location>
    </subcellularLocation>
</comment>
<reference evidence="19" key="1">
    <citation type="journal article" date="2013" name="Genome Biol.">
        <title>Draft genome of the mountain pine beetle, Dendroctonus ponderosae Hopkins, a major forest pest.</title>
        <authorList>
            <person name="Keeling C.I."/>
            <person name="Yuen M.M."/>
            <person name="Liao N.Y."/>
            <person name="Docking T.R."/>
            <person name="Chan S.K."/>
            <person name="Taylor G.A."/>
            <person name="Palmquist D.L."/>
            <person name="Jackman S.D."/>
            <person name="Nguyen A."/>
            <person name="Li M."/>
            <person name="Henderson H."/>
            <person name="Janes J.K."/>
            <person name="Zhao Y."/>
            <person name="Pandoh P."/>
            <person name="Moore R."/>
            <person name="Sperling F.A."/>
            <person name="Huber D.P."/>
            <person name="Birol I."/>
            <person name="Jones S.J."/>
            <person name="Bohlmann J."/>
        </authorList>
    </citation>
    <scope>NUCLEOTIDE SEQUENCE</scope>
</reference>
<dbReference type="InterPro" id="IPR058768">
    <property type="entry name" value="MCM9_N"/>
</dbReference>
<dbReference type="AlphaFoldDB" id="A0AAR5QFD3"/>
<dbReference type="Gene3D" id="2.20.28.10">
    <property type="match status" value="1"/>
</dbReference>
<keyword evidence="19" id="KW-1185">Reference proteome</keyword>
<comment type="similarity">
    <text evidence="2 15">Belongs to the MCM family.</text>
</comment>
<proteinExistence type="inferred from homology"/>
<evidence type="ECO:0000256" key="1">
    <source>
        <dbReference type="ARBA" id="ARBA00004123"/>
    </source>
</evidence>
<sequence length="1025" mass="114923">MCENYLISNHTDEIGVILESPEEDKCFSLSINFIELYESDTDLGNAVLTEPENSLKIWDKAAINVQLKLLQSSPNYSLKNNVHCRIFNLPSWPHVSRAIFPGNRDANKFLQLTGIVLRISPRKLLEYQRQYFCAKCKFPIIVEVLYDKKNIIKKPTYCSNPDGCSSKNIVNFEEIDARNYKDYQEIKIQEDLSQMGVGTMPNHLLVTLEDDLVNVCKPGENVTITGIVKRRWSEFCIGAKIEIDIVLRANHVQVNNSSTFAEVSEDVQQFFNAFWKTHQSNPLIGRNIILKSTAPEIYGLHLVKLAVAIVLAGGSQSSAPDSTTGVEIRSNPHLLLIGDPGTGKSQILKFVSKIIPRTVLTTGVGSTSAGLTVAALMENGEWQLEAGALVMADGGLCCIDEFNSMKEHDRHCIHEAMEQQTISVAKAGIVCKLNTRCTILAACNPKGRMDPLQSLDLNSGISSPLLSRFDLILLLRDIANEDSDRKLAEYIMDKSFLSSRESKLWTVDKLQSYYALIRNLTPKLSNDAETILSTYYQLLRQFSYRNKSRTTVRLLESLIRLSQGHAKLMYHLEVYVVDALFAVVLTDAASDSQASFLDLNLDNNSFSDNPDQLYWEVLETVLGKLNLYHIYEKEARKRPPKEETSSGSESRASREDLSSGHTQQPRMLFSPVRLSQGCSQSSEDPSTSGIRKPLEDGEKRPGLFAQEYTWLKSPTSELPVQSDFDRRVSRKTPEDSKDSGNCSRLFGECFNSETSISKSSLQEERCSIRKEGAEEEGLDGPKNQLDSRDSGLSKSVQSGTKDTDKTPSLYEIVKSQRDMDFDLNIDFLYSNNESEPKKSQKRCSKRVSETGSKCKKSNNREAERPLFELLPSVNDDFSNIVEHIDWDLGEAPTKPCSGTETFNSGEISNSQLSQQLVPSRLIENVATTSKCSLSSTSQICTKNTAKNNEVFNLDFDLDDLDCPFESVNPFAGTKLRKLTDSKEDKCSFTNSDRGFSKAAEENPQSARKPIVRKKFIFKKTRNMDT</sequence>
<dbReference type="SUPFAM" id="SSF52540">
    <property type="entry name" value="P-loop containing nucleoside triphosphate hydrolases"/>
    <property type="match status" value="1"/>
</dbReference>
<dbReference type="Gene3D" id="2.40.50.140">
    <property type="entry name" value="Nucleic acid-binding proteins"/>
    <property type="match status" value="1"/>
</dbReference>
<keyword evidence="5" id="KW-0227">DNA damage</keyword>
<keyword evidence="11" id="KW-0539">Nucleus</keyword>
<dbReference type="InterPro" id="IPR012340">
    <property type="entry name" value="NA-bd_OB-fold"/>
</dbReference>
<keyword evidence="8 15" id="KW-0067">ATP-binding</keyword>
<dbReference type="GO" id="GO:0017116">
    <property type="term" value="F:single-stranded DNA helicase activity"/>
    <property type="evidence" value="ECO:0007669"/>
    <property type="project" value="TreeGrafter"/>
</dbReference>
<feature type="compositionally biased region" description="Basic and acidic residues" evidence="16">
    <location>
        <begin position="723"/>
        <end position="738"/>
    </location>
</feature>
<evidence type="ECO:0000256" key="12">
    <source>
        <dbReference type="ARBA" id="ARBA00041085"/>
    </source>
</evidence>
<evidence type="ECO:0000256" key="6">
    <source>
        <dbReference type="ARBA" id="ARBA00022801"/>
    </source>
</evidence>
<evidence type="ECO:0000256" key="16">
    <source>
        <dbReference type="SAM" id="MobiDB-lite"/>
    </source>
</evidence>
<dbReference type="EnsemblMetazoa" id="XM_019916375.1">
    <property type="protein sequence ID" value="XP_019771934.1"/>
    <property type="gene ID" value="LOC109545597"/>
</dbReference>
<dbReference type="InterPro" id="IPR003593">
    <property type="entry name" value="AAA+_ATPase"/>
</dbReference>
<comment type="catalytic activity">
    <reaction evidence="14">
        <text>ATP + H2O = ADP + phosphate + H(+)</text>
        <dbReference type="Rhea" id="RHEA:13065"/>
        <dbReference type="ChEBI" id="CHEBI:15377"/>
        <dbReference type="ChEBI" id="CHEBI:15378"/>
        <dbReference type="ChEBI" id="CHEBI:30616"/>
        <dbReference type="ChEBI" id="CHEBI:43474"/>
        <dbReference type="ChEBI" id="CHEBI:456216"/>
        <dbReference type="EC" id="3.6.4.12"/>
    </reaction>
</comment>
<dbReference type="Pfam" id="PF17207">
    <property type="entry name" value="MCM_OB"/>
    <property type="match status" value="1"/>
</dbReference>
<dbReference type="SUPFAM" id="SSF50249">
    <property type="entry name" value="Nucleic acid-binding proteins"/>
    <property type="match status" value="1"/>
</dbReference>
<evidence type="ECO:0000256" key="9">
    <source>
        <dbReference type="ARBA" id="ARBA00023125"/>
    </source>
</evidence>
<dbReference type="InterPro" id="IPR041562">
    <property type="entry name" value="MCM_lid"/>
</dbReference>
<dbReference type="Pfam" id="PF26066">
    <property type="entry name" value="MCM9_N"/>
    <property type="match status" value="1"/>
</dbReference>
<evidence type="ECO:0000256" key="11">
    <source>
        <dbReference type="ARBA" id="ARBA00023242"/>
    </source>
</evidence>
<feature type="region of interest" description="Disordered" evidence="16">
    <location>
        <begin position="719"/>
        <end position="742"/>
    </location>
</feature>
<dbReference type="GO" id="GO:0003697">
    <property type="term" value="F:single-stranded DNA binding"/>
    <property type="evidence" value="ECO:0007669"/>
    <property type="project" value="TreeGrafter"/>
</dbReference>
<dbReference type="PANTHER" id="PTHR11630:SF48">
    <property type="entry name" value="DNA HELICASE MCM9"/>
    <property type="match status" value="1"/>
</dbReference>
<keyword evidence="4 15" id="KW-0547">Nucleotide-binding</keyword>
<feature type="region of interest" description="Disordered" evidence="16">
    <location>
        <begin position="635"/>
        <end position="699"/>
    </location>
</feature>
<feature type="compositionally biased region" description="Basic and acidic residues" evidence="16">
    <location>
        <begin position="635"/>
        <end position="644"/>
    </location>
</feature>
<reference evidence="18" key="2">
    <citation type="submission" date="2024-08" db="UniProtKB">
        <authorList>
            <consortium name="EnsemblMetazoa"/>
        </authorList>
    </citation>
    <scope>IDENTIFICATION</scope>
</reference>
<name>A0AAR5QFD3_DENPD</name>
<evidence type="ECO:0000256" key="10">
    <source>
        <dbReference type="ARBA" id="ARBA00023204"/>
    </source>
</evidence>
<dbReference type="Pfam" id="PF00493">
    <property type="entry name" value="MCM"/>
    <property type="match status" value="1"/>
</dbReference>
<dbReference type="Pfam" id="PF17855">
    <property type="entry name" value="MCM_lid"/>
    <property type="match status" value="1"/>
</dbReference>
<dbReference type="Gene3D" id="3.40.50.300">
    <property type="entry name" value="P-loop containing nucleotide triphosphate hydrolases"/>
    <property type="match status" value="1"/>
</dbReference>
<dbReference type="PRINTS" id="PR01657">
    <property type="entry name" value="MCMFAMILY"/>
</dbReference>
<feature type="compositionally biased region" description="Polar residues" evidence="16">
    <location>
        <begin position="676"/>
        <end position="689"/>
    </location>
</feature>
<dbReference type="InterPro" id="IPR001208">
    <property type="entry name" value="MCM_dom"/>
</dbReference>
<keyword evidence="9 15" id="KW-0238">DNA-binding</keyword>
<evidence type="ECO:0000313" key="18">
    <source>
        <dbReference type="EnsemblMetazoa" id="XP_019771934.1"/>
    </source>
</evidence>
<evidence type="ECO:0000256" key="13">
    <source>
        <dbReference type="ARBA" id="ARBA00042301"/>
    </source>
</evidence>
<dbReference type="EC" id="3.6.4.12" evidence="3"/>
<dbReference type="FunFam" id="3.40.50.300:FF:000671">
    <property type="entry name" value="DNA helicase MCM9 isoform X1"/>
    <property type="match status" value="1"/>
</dbReference>
<dbReference type="GO" id="GO:0016787">
    <property type="term" value="F:hydrolase activity"/>
    <property type="evidence" value="ECO:0007669"/>
    <property type="project" value="UniProtKB-KW"/>
</dbReference>
<evidence type="ECO:0000256" key="3">
    <source>
        <dbReference type="ARBA" id="ARBA00012551"/>
    </source>
</evidence>
<evidence type="ECO:0000256" key="2">
    <source>
        <dbReference type="ARBA" id="ARBA00008010"/>
    </source>
</evidence>
<evidence type="ECO:0000256" key="15">
    <source>
        <dbReference type="RuleBase" id="RU004070"/>
    </source>
</evidence>
<evidence type="ECO:0000256" key="8">
    <source>
        <dbReference type="ARBA" id="ARBA00022840"/>
    </source>
</evidence>
<evidence type="ECO:0000256" key="5">
    <source>
        <dbReference type="ARBA" id="ARBA00022763"/>
    </source>
</evidence>
<dbReference type="InterPro" id="IPR033762">
    <property type="entry name" value="MCM_OB"/>
</dbReference>
<dbReference type="Proteomes" id="UP000019118">
    <property type="component" value="Unassembled WGS sequence"/>
</dbReference>